<organism evidence="2 3">
    <name type="scientific">Streptomyces cylindrosporus</name>
    <dbReference type="NCBI Taxonomy" id="2927583"/>
    <lineage>
        <taxon>Bacteria</taxon>
        <taxon>Bacillati</taxon>
        <taxon>Actinomycetota</taxon>
        <taxon>Actinomycetes</taxon>
        <taxon>Kitasatosporales</taxon>
        <taxon>Streptomycetaceae</taxon>
        <taxon>Streptomyces</taxon>
    </lineage>
</organism>
<evidence type="ECO:0000313" key="3">
    <source>
        <dbReference type="Proteomes" id="UP001165269"/>
    </source>
</evidence>
<gene>
    <name evidence="2" type="ORF">MQP27_23585</name>
</gene>
<proteinExistence type="predicted"/>
<keyword evidence="1" id="KW-0472">Membrane</keyword>
<feature type="transmembrane region" description="Helical" evidence="1">
    <location>
        <begin position="92"/>
        <end position="112"/>
    </location>
</feature>
<protein>
    <submittedName>
        <fullName evidence="2">Uncharacterized protein</fullName>
    </submittedName>
</protein>
<keyword evidence="1" id="KW-0812">Transmembrane</keyword>
<keyword evidence="3" id="KW-1185">Reference proteome</keyword>
<dbReference type="RefSeq" id="WP_242767794.1">
    <property type="nucleotide sequence ID" value="NZ_JALDAY010000007.1"/>
</dbReference>
<comment type="caution">
    <text evidence="2">The sequence shown here is derived from an EMBL/GenBank/DDBJ whole genome shotgun (WGS) entry which is preliminary data.</text>
</comment>
<evidence type="ECO:0000313" key="2">
    <source>
        <dbReference type="EMBL" id="MCI3274080.1"/>
    </source>
</evidence>
<keyword evidence="1" id="KW-1133">Transmembrane helix</keyword>
<evidence type="ECO:0000256" key="1">
    <source>
        <dbReference type="SAM" id="Phobius"/>
    </source>
</evidence>
<sequence length="113" mass="12798">MDEHPVDTEAFLNDIEGHLLLASARDESRAAAHRFTAPLDWLTEGQRAEVERRFQAEYLALARASWEHTATRGRELRAEYEATYRRLRERTLALGLLGLAICVAVGVVVLPLR</sequence>
<dbReference type="EMBL" id="JALDAY010000007">
    <property type="protein sequence ID" value="MCI3274080.1"/>
    <property type="molecule type" value="Genomic_DNA"/>
</dbReference>
<name>A0ABS9YA25_9ACTN</name>
<dbReference type="Proteomes" id="UP001165269">
    <property type="component" value="Unassembled WGS sequence"/>
</dbReference>
<reference evidence="2" key="1">
    <citation type="submission" date="2022-03" db="EMBL/GenBank/DDBJ databases">
        <title>Streptomyces 7R015 and 7R016 isolated from Barleria lupulina in Thailand.</title>
        <authorList>
            <person name="Kanchanasin P."/>
            <person name="Phongsopitanun W."/>
            <person name="Tanasupawat S."/>
        </authorList>
    </citation>
    <scope>NUCLEOTIDE SEQUENCE</scope>
    <source>
        <strain evidence="2">7R015</strain>
    </source>
</reference>
<accession>A0ABS9YA25</accession>